<name>A0A974D331_XENLA</name>
<sequence>MAAGGAINPLETIGMCALEKLEDRVSRFNRYESMLGDMVLEEDVSDVAPTLFKNLEKQMSHELLVCWDILTLEKYISSKWIPRGLRIKKFPTFAKDDMDFANKWNNVLTKCSMELMGLIIEYKKHDLLNTREEINESQLLLMSLDKTPELERLDSQLKIYLQKLEVSVSARKRRKLKRDKRDYENNMVYLWHRPKSILTLRHKNKSGNHSQNKSVSFSSISSDSGGETSFCTEDMEMTSLCSTRRGPTEADLEDLEGTGPVPKTKENGKEGVGETVQSDRRKTRRGGRQRSHGKKIWSTPELDEEGQEPLNIVNISSVTLTKAQECVLSHGLSFAPTHHFNLFNTLLDVNRFVRKLTLRRHFGTSGLGTDRAEHSPKHGTSPKKGGLGGMFGSFREHCCLADLDSLQRESLDELQATGEHLDRVKLPKDKTLPSRFYPLQSRCTSMDTFQELVEKDLTKLNASISGRVPGNVSKEERQAINALRENTEITIRQADKERIREHIRSIENKDEGTPVGKHFALCSRKGTRDLSVKVIEQWGRCGLSTRQEQQTGSVSLERSPSCEVQLNSILSFYFDRLHWTPAIAPEHPAIAPLDPAIAPLDQPIAPLDQAIALMNQTRAPLGQAIAPLDQAIASLDPAIAPMDPAIDPLDQAIASLDQAIASLDQAIAPMNQAIALLDQAIITMNQAIAPMNQ</sequence>
<feature type="compositionally biased region" description="Low complexity" evidence="1">
    <location>
        <begin position="210"/>
        <end position="229"/>
    </location>
</feature>
<proteinExistence type="predicted"/>
<dbReference type="Gene3D" id="1.20.5.340">
    <property type="match status" value="1"/>
</dbReference>
<dbReference type="AlphaFoldDB" id="A0A974D331"/>
<feature type="compositionally biased region" description="Basic residues" evidence="1">
    <location>
        <begin position="281"/>
        <end position="295"/>
    </location>
</feature>
<feature type="region of interest" description="Disordered" evidence="1">
    <location>
        <begin position="204"/>
        <end position="302"/>
    </location>
</feature>
<feature type="compositionally biased region" description="Basic and acidic residues" evidence="1">
    <location>
        <begin position="263"/>
        <end position="280"/>
    </location>
</feature>
<evidence type="ECO:0000313" key="3">
    <source>
        <dbReference type="Proteomes" id="UP000694892"/>
    </source>
</evidence>
<feature type="region of interest" description="Disordered" evidence="1">
    <location>
        <begin position="364"/>
        <end position="385"/>
    </location>
</feature>
<evidence type="ECO:0000313" key="2">
    <source>
        <dbReference type="EMBL" id="OCT83472.1"/>
    </source>
</evidence>
<gene>
    <name evidence="2" type="ORF">XELAEV_18026014mg</name>
</gene>
<organism evidence="2 3">
    <name type="scientific">Xenopus laevis</name>
    <name type="common">African clawed frog</name>
    <dbReference type="NCBI Taxonomy" id="8355"/>
    <lineage>
        <taxon>Eukaryota</taxon>
        <taxon>Metazoa</taxon>
        <taxon>Chordata</taxon>
        <taxon>Craniata</taxon>
        <taxon>Vertebrata</taxon>
        <taxon>Euteleostomi</taxon>
        <taxon>Amphibia</taxon>
        <taxon>Batrachia</taxon>
        <taxon>Anura</taxon>
        <taxon>Pipoidea</taxon>
        <taxon>Pipidae</taxon>
        <taxon>Xenopodinae</taxon>
        <taxon>Xenopus</taxon>
        <taxon>Xenopus</taxon>
    </lineage>
</organism>
<evidence type="ECO:0000256" key="1">
    <source>
        <dbReference type="SAM" id="MobiDB-lite"/>
    </source>
</evidence>
<dbReference type="EMBL" id="CM004473">
    <property type="protein sequence ID" value="OCT83472.1"/>
    <property type="molecule type" value="Genomic_DNA"/>
</dbReference>
<reference evidence="3" key="1">
    <citation type="journal article" date="2016" name="Nature">
        <title>Genome evolution in the allotetraploid frog Xenopus laevis.</title>
        <authorList>
            <person name="Session A.M."/>
            <person name="Uno Y."/>
            <person name="Kwon T."/>
            <person name="Chapman J.A."/>
            <person name="Toyoda A."/>
            <person name="Takahashi S."/>
            <person name="Fukui A."/>
            <person name="Hikosaka A."/>
            <person name="Suzuki A."/>
            <person name="Kondo M."/>
            <person name="van Heeringen S.J."/>
            <person name="Quigley I."/>
            <person name="Heinz S."/>
            <person name="Ogino H."/>
            <person name="Ochi H."/>
            <person name="Hellsten U."/>
            <person name="Lyons J.B."/>
            <person name="Simakov O."/>
            <person name="Putnam N."/>
            <person name="Stites J."/>
            <person name="Kuroki Y."/>
            <person name="Tanaka T."/>
            <person name="Michiue T."/>
            <person name="Watanabe M."/>
            <person name="Bogdanovic O."/>
            <person name="Lister R."/>
            <person name="Georgiou G."/>
            <person name="Paranjpe S.S."/>
            <person name="van Kruijsbergen I."/>
            <person name="Shu S."/>
            <person name="Carlson J."/>
            <person name="Kinoshita T."/>
            <person name="Ohta Y."/>
            <person name="Mawaribuchi S."/>
            <person name="Jenkins J."/>
            <person name="Grimwood J."/>
            <person name="Schmutz J."/>
            <person name="Mitros T."/>
            <person name="Mozaffari S.V."/>
            <person name="Suzuki Y."/>
            <person name="Haramoto Y."/>
            <person name="Yamamoto T.S."/>
            <person name="Takagi C."/>
            <person name="Heald R."/>
            <person name="Miller K."/>
            <person name="Haudenschild C."/>
            <person name="Kitzman J."/>
            <person name="Nakayama T."/>
            <person name="Izutsu Y."/>
            <person name="Robert J."/>
            <person name="Fortriede J."/>
            <person name="Burns K."/>
            <person name="Lotay V."/>
            <person name="Karimi K."/>
            <person name="Yasuoka Y."/>
            <person name="Dichmann D.S."/>
            <person name="Flajnik M.F."/>
            <person name="Houston D.W."/>
            <person name="Shendure J."/>
            <person name="DuPasquier L."/>
            <person name="Vize P.D."/>
            <person name="Zorn A.M."/>
            <person name="Ito M."/>
            <person name="Marcotte E.M."/>
            <person name="Wallingford J.B."/>
            <person name="Ito Y."/>
            <person name="Asashima M."/>
            <person name="Ueno N."/>
            <person name="Matsuda Y."/>
            <person name="Veenstra G.J."/>
            <person name="Fujiyama A."/>
            <person name="Harland R.M."/>
            <person name="Taira M."/>
            <person name="Rokhsar D.S."/>
        </authorList>
    </citation>
    <scope>NUCLEOTIDE SEQUENCE [LARGE SCALE GENOMIC DNA]</scope>
    <source>
        <strain evidence="3">J</strain>
    </source>
</reference>
<accession>A0A974D331</accession>
<dbReference type="Proteomes" id="UP000694892">
    <property type="component" value="Chromosome 4S"/>
</dbReference>
<protein>
    <submittedName>
        <fullName evidence="2">Uncharacterized protein</fullName>
    </submittedName>
</protein>